<comment type="caution">
    <text evidence="2">The sequence shown here is derived from an EMBL/GenBank/DDBJ whole genome shotgun (WGS) entry which is preliminary data.</text>
</comment>
<sequence>MAKESVGREIWEAHRKGAGGAEGRDKGKKAVRGDGSAGRETEAERGRPRRESLTCDREEGFGRADREGQGAEVPKSAGGARSQGREHRRRRGRARKGVRFFLRLTLTSESFLLNPVKFKHRYTVSAPKNLAPSWPQHEKRSTLAARAQLSNIVSGLVSGATAPRGSASRATCNNRSTISSVPEMISMRSDKELSARIEIVSVWWRRNIEREEALLLVDFKDDNEKHRPNF</sequence>
<evidence type="ECO:0000256" key="1">
    <source>
        <dbReference type="SAM" id="MobiDB-lite"/>
    </source>
</evidence>
<dbReference type="EMBL" id="JAKELL010000099">
    <property type="protein sequence ID" value="KAH8982518.1"/>
    <property type="molecule type" value="Genomic_DNA"/>
</dbReference>
<evidence type="ECO:0000313" key="3">
    <source>
        <dbReference type="Proteomes" id="UP001201163"/>
    </source>
</evidence>
<feature type="region of interest" description="Disordered" evidence="1">
    <location>
        <begin position="1"/>
        <end position="93"/>
    </location>
</feature>
<dbReference type="AlphaFoldDB" id="A0AAD4LAM0"/>
<feature type="compositionally biased region" description="Basic and acidic residues" evidence="1">
    <location>
        <begin position="1"/>
        <end position="15"/>
    </location>
</feature>
<proteinExistence type="predicted"/>
<gene>
    <name evidence="2" type="ORF">EDB92DRAFT_2041170</name>
</gene>
<protein>
    <submittedName>
        <fullName evidence="2">Uncharacterized protein</fullName>
    </submittedName>
</protein>
<organism evidence="2 3">
    <name type="scientific">Lactarius akahatsu</name>
    <dbReference type="NCBI Taxonomy" id="416441"/>
    <lineage>
        <taxon>Eukaryota</taxon>
        <taxon>Fungi</taxon>
        <taxon>Dikarya</taxon>
        <taxon>Basidiomycota</taxon>
        <taxon>Agaricomycotina</taxon>
        <taxon>Agaricomycetes</taxon>
        <taxon>Russulales</taxon>
        <taxon>Russulaceae</taxon>
        <taxon>Lactarius</taxon>
    </lineage>
</organism>
<evidence type="ECO:0000313" key="2">
    <source>
        <dbReference type="EMBL" id="KAH8982518.1"/>
    </source>
</evidence>
<reference evidence="2" key="1">
    <citation type="submission" date="2022-01" db="EMBL/GenBank/DDBJ databases">
        <title>Comparative genomics reveals a dynamic genome evolution in the ectomycorrhizal milk-cap (Lactarius) mushrooms.</title>
        <authorList>
            <consortium name="DOE Joint Genome Institute"/>
            <person name="Lebreton A."/>
            <person name="Tang N."/>
            <person name="Kuo A."/>
            <person name="LaButti K."/>
            <person name="Drula E."/>
            <person name="Barry K."/>
            <person name="Clum A."/>
            <person name="Lipzen A."/>
            <person name="Mousain D."/>
            <person name="Ng V."/>
            <person name="Wang R."/>
            <person name="Wang X."/>
            <person name="Dai Y."/>
            <person name="Henrissat B."/>
            <person name="Grigoriev I.V."/>
            <person name="Guerin-Laguette A."/>
            <person name="Yu F."/>
            <person name="Martin F.M."/>
        </authorList>
    </citation>
    <scope>NUCLEOTIDE SEQUENCE</scope>
    <source>
        <strain evidence="2">QP</strain>
    </source>
</reference>
<feature type="compositionally biased region" description="Basic and acidic residues" evidence="1">
    <location>
        <begin position="37"/>
        <end position="69"/>
    </location>
</feature>
<dbReference type="Proteomes" id="UP001201163">
    <property type="component" value="Unassembled WGS sequence"/>
</dbReference>
<accession>A0AAD4LAM0</accession>
<keyword evidence="3" id="KW-1185">Reference proteome</keyword>
<name>A0AAD4LAM0_9AGAM</name>